<dbReference type="AlphaFoldDB" id="A0A9W7BKM0"/>
<keyword evidence="2" id="KW-1185">Reference proteome</keyword>
<name>A0A9W7BKM0_9STRA</name>
<sequence length="63" mass="7215">AREVLLHPLELRVQAHERRVRDLPREVCVLQALSLVTSLLYVLTNSSIIRKLHLILLIFSAST</sequence>
<dbReference type="Proteomes" id="UP001165160">
    <property type="component" value="Unassembled WGS sequence"/>
</dbReference>
<dbReference type="EMBL" id="BRXX01000086">
    <property type="protein sequence ID" value="GMH88764.1"/>
    <property type="molecule type" value="Genomic_DNA"/>
</dbReference>
<protein>
    <submittedName>
        <fullName evidence="1">Uncharacterized protein</fullName>
    </submittedName>
</protein>
<gene>
    <name evidence="1" type="ORF">TrVE_jg420</name>
</gene>
<reference evidence="2" key="1">
    <citation type="journal article" date="2023" name="Commun. Biol.">
        <title>Genome analysis of Parmales, the sister group of diatoms, reveals the evolutionary specialization of diatoms from phago-mixotrophs to photoautotrophs.</title>
        <authorList>
            <person name="Ban H."/>
            <person name="Sato S."/>
            <person name="Yoshikawa S."/>
            <person name="Yamada K."/>
            <person name="Nakamura Y."/>
            <person name="Ichinomiya M."/>
            <person name="Sato N."/>
            <person name="Blanc-Mathieu R."/>
            <person name="Endo H."/>
            <person name="Kuwata A."/>
            <person name="Ogata H."/>
        </authorList>
    </citation>
    <scope>NUCLEOTIDE SEQUENCE [LARGE SCALE GENOMIC DNA]</scope>
    <source>
        <strain evidence="2">NIES 3699</strain>
    </source>
</reference>
<evidence type="ECO:0000313" key="1">
    <source>
        <dbReference type="EMBL" id="GMH88764.1"/>
    </source>
</evidence>
<accession>A0A9W7BKM0</accession>
<feature type="non-terminal residue" evidence="1">
    <location>
        <position position="1"/>
    </location>
</feature>
<organism evidence="1 2">
    <name type="scientific">Triparma verrucosa</name>
    <dbReference type="NCBI Taxonomy" id="1606542"/>
    <lineage>
        <taxon>Eukaryota</taxon>
        <taxon>Sar</taxon>
        <taxon>Stramenopiles</taxon>
        <taxon>Ochrophyta</taxon>
        <taxon>Bolidophyceae</taxon>
        <taxon>Parmales</taxon>
        <taxon>Triparmaceae</taxon>
        <taxon>Triparma</taxon>
    </lineage>
</organism>
<proteinExistence type="predicted"/>
<comment type="caution">
    <text evidence="1">The sequence shown here is derived from an EMBL/GenBank/DDBJ whole genome shotgun (WGS) entry which is preliminary data.</text>
</comment>
<evidence type="ECO:0000313" key="2">
    <source>
        <dbReference type="Proteomes" id="UP001165160"/>
    </source>
</evidence>